<dbReference type="Proteomes" id="UP001243009">
    <property type="component" value="Unassembled WGS sequence"/>
</dbReference>
<feature type="non-terminal residue" evidence="2">
    <location>
        <position position="126"/>
    </location>
</feature>
<comment type="caution">
    <text evidence="2">The sequence shown here is derived from an EMBL/GenBank/DDBJ whole genome shotgun (WGS) entry which is preliminary data.</text>
</comment>
<accession>A0ABT9EDW7</accession>
<dbReference type="InterPro" id="IPR045651">
    <property type="entry name" value="DUF6398"/>
</dbReference>
<protein>
    <submittedName>
        <fullName evidence="2">DUF6398 domain-containing protein</fullName>
    </submittedName>
</protein>
<proteinExistence type="predicted"/>
<dbReference type="Pfam" id="PF19935">
    <property type="entry name" value="DUF6398"/>
    <property type="match status" value="1"/>
</dbReference>
<keyword evidence="3" id="KW-1185">Reference proteome</keyword>
<reference evidence="2 3" key="1">
    <citation type="submission" date="2023-08" db="EMBL/GenBank/DDBJ databases">
        <title>The draft genome sequence of Paracraurococcus sp. LOR1-02.</title>
        <authorList>
            <person name="Kingkaew E."/>
            <person name="Tanasupawat S."/>
        </authorList>
    </citation>
    <scope>NUCLEOTIDE SEQUENCE [LARGE SCALE GENOMIC DNA]</scope>
    <source>
        <strain evidence="2 3">LOR1-02</strain>
    </source>
</reference>
<name>A0ABT9EDW7_9PROT</name>
<dbReference type="EMBL" id="JAUTWS010000253">
    <property type="protein sequence ID" value="MDO9714426.1"/>
    <property type="molecule type" value="Genomic_DNA"/>
</dbReference>
<gene>
    <name evidence="2" type="ORF">Q7A36_39455</name>
</gene>
<dbReference type="RefSeq" id="WP_305109260.1">
    <property type="nucleotide sequence ID" value="NZ_JAUTWS010000253.1"/>
</dbReference>
<evidence type="ECO:0000259" key="1">
    <source>
        <dbReference type="Pfam" id="PF19935"/>
    </source>
</evidence>
<evidence type="ECO:0000313" key="2">
    <source>
        <dbReference type="EMBL" id="MDO9714426.1"/>
    </source>
</evidence>
<feature type="domain" description="DUF6398" evidence="1">
    <location>
        <begin position="20"/>
        <end position="124"/>
    </location>
</feature>
<sequence>MKSSRSTSVPKAMQATYAAVVALTDAFCRDHLNEEYRDLARAMAAALCRKRPSPLASGQARTWACGIIYALGQLNCLSDKASKPHITMAEVCIAFDVGQSTASAKAKVISDALRTNRMDPTWMLRS</sequence>
<organism evidence="2 3">
    <name type="scientific">Paracraurococcus lichenis</name>
    <dbReference type="NCBI Taxonomy" id="3064888"/>
    <lineage>
        <taxon>Bacteria</taxon>
        <taxon>Pseudomonadati</taxon>
        <taxon>Pseudomonadota</taxon>
        <taxon>Alphaproteobacteria</taxon>
        <taxon>Acetobacterales</taxon>
        <taxon>Roseomonadaceae</taxon>
        <taxon>Paracraurococcus</taxon>
    </lineage>
</organism>
<evidence type="ECO:0000313" key="3">
    <source>
        <dbReference type="Proteomes" id="UP001243009"/>
    </source>
</evidence>